<evidence type="ECO:0000256" key="1">
    <source>
        <dbReference type="SAM" id="MobiDB-lite"/>
    </source>
</evidence>
<dbReference type="AlphaFoldDB" id="A0AAV4HL32"/>
<reference evidence="3 4" key="1">
    <citation type="journal article" date="2021" name="Elife">
        <title>Chloroplast acquisition without the gene transfer in kleptoplastic sea slugs, Plakobranchus ocellatus.</title>
        <authorList>
            <person name="Maeda T."/>
            <person name="Takahashi S."/>
            <person name="Yoshida T."/>
            <person name="Shimamura S."/>
            <person name="Takaki Y."/>
            <person name="Nagai Y."/>
            <person name="Toyoda A."/>
            <person name="Suzuki Y."/>
            <person name="Arimoto A."/>
            <person name="Ishii H."/>
            <person name="Satoh N."/>
            <person name="Nishiyama T."/>
            <person name="Hasebe M."/>
            <person name="Maruyama T."/>
            <person name="Minagawa J."/>
            <person name="Obokata J."/>
            <person name="Shigenobu S."/>
        </authorList>
    </citation>
    <scope>NUCLEOTIDE SEQUENCE [LARGE SCALE GENOMIC DNA]</scope>
</reference>
<feature type="signal peptide" evidence="2">
    <location>
        <begin position="1"/>
        <end position="21"/>
    </location>
</feature>
<keyword evidence="2" id="KW-0732">Signal</keyword>
<feature type="region of interest" description="Disordered" evidence="1">
    <location>
        <begin position="33"/>
        <end position="110"/>
    </location>
</feature>
<evidence type="ECO:0000313" key="4">
    <source>
        <dbReference type="Proteomes" id="UP000762676"/>
    </source>
</evidence>
<feature type="compositionally biased region" description="Basic residues" evidence="1">
    <location>
        <begin position="65"/>
        <end position="83"/>
    </location>
</feature>
<organism evidence="3 4">
    <name type="scientific">Elysia marginata</name>
    <dbReference type="NCBI Taxonomy" id="1093978"/>
    <lineage>
        <taxon>Eukaryota</taxon>
        <taxon>Metazoa</taxon>
        <taxon>Spiralia</taxon>
        <taxon>Lophotrochozoa</taxon>
        <taxon>Mollusca</taxon>
        <taxon>Gastropoda</taxon>
        <taxon>Heterobranchia</taxon>
        <taxon>Euthyneura</taxon>
        <taxon>Panpulmonata</taxon>
        <taxon>Sacoglossa</taxon>
        <taxon>Placobranchoidea</taxon>
        <taxon>Plakobranchidae</taxon>
        <taxon>Elysia</taxon>
    </lineage>
</organism>
<feature type="chain" id="PRO_5043663226" evidence="2">
    <location>
        <begin position="22"/>
        <end position="110"/>
    </location>
</feature>
<evidence type="ECO:0000313" key="3">
    <source>
        <dbReference type="EMBL" id="GFR97846.1"/>
    </source>
</evidence>
<evidence type="ECO:0000256" key="2">
    <source>
        <dbReference type="SAM" id="SignalP"/>
    </source>
</evidence>
<dbReference type="EMBL" id="BMAT01005655">
    <property type="protein sequence ID" value="GFR97846.1"/>
    <property type="molecule type" value="Genomic_DNA"/>
</dbReference>
<gene>
    <name evidence="3" type="ORF">ElyMa_002755500</name>
</gene>
<keyword evidence="4" id="KW-1185">Reference proteome</keyword>
<dbReference type="Proteomes" id="UP000762676">
    <property type="component" value="Unassembled WGS sequence"/>
</dbReference>
<proteinExistence type="predicted"/>
<comment type="caution">
    <text evidence="3">The sequence shown here is derived from an EMBL/GenBank/DDBJ whole genome shotgun (WGS) entry which is preliminary data.</text>
</comment>
<name>A0AAV4HL32_9GAST</name>
<protein>
    <submittedName>
        <fullName evidence="3">Uncharacterized protein</fullName>
    </submittedName>
</protein>
<sequence>MCRLLSFLLCDLFSLYEDVLCLEEFQDYIKSLQRQPESPHMPEKSPSNSILKPGVSPVASDVLVGKKKSPKVSPKKSPKKRKNAKGDARSPSPSPGKVDSARSRSNFKMS</sequence>
<accession>A0AAV4HL32</accession>